<dbReference type="Proteomes" id="UP000031937">
    <property type="component" value="Unassembled WGS sequence"/>
</dbReference>
<accession>A0AB34R678</accession>
<dbReference type="AlphaFoldDB" id="A0AB34R678"/>
<gene>
    <name evidence="1" type="ORF">IE90_08550</name>
</gene>
<organism evidence="1 2">
    <name type="scientific">Sanguibacteroides justesenii</name>
    <dbReference type="NCBI Taxonomy" id="1547597"/>
    <lineage>
        <taxon>Bacteria</taxon>
        <taxon>Pseudomonadati</taxon>
        <taxon>Bacteroidota</taxon>
        <taxon>Bacteroidia</taxon>
        <taxon>Bacteroidales</taxon>
        <taxon>Porphyromonadaceae</taxon>
        <taxon>Sanguibacteroides</taxon>
    </lineage>
</organism>
<name>A0AB34R678_9PORP</name>
<comment type="caution">
    <text evidence="1">The sequence shown here is derived from an EMBL/GenBank/DDBJ whole genome shotgun (WGS) entry which is preliminary data.</text>
</comment>
<reference evidence="1 2" key="1">
    <citation type="submission" date="2014-07" db="EMBL/GenBank/DDBJ databases">
        <title>Porphyromonadaceae bacterium OUH 334697 = ATCC BAA-2682 = DSM 28341 draft genome.</title>
        <authorList>
            <person name="Sydenham T.V."/>
            <person name="Hasman H."/>
            <person name="Justesen U.S."/>
        </authorList>
    </citation>
    <scope>NUCLEOTIDE SEQUENCE [LARGE SCALE GENOMIC DNA]</scope>
    <source>
        <strain evidence="1 2">OUH 334697</strain>
    </source>
</reference>
<proteinExistence type="predicted"/>
<sequence length="120" mass="14039">MGYSGKANRSILRVRIPLFPQFPNLKKKIMTIKKLKDLIDEKCRYRVADFEIAQVKAAQTGLRVIFSSFIYHEPTPFIWKVIGVVQRPNRDRLRVEWDFEGRATIAGERTPEFDLKLCVL</sequence>
<protein>
    <submittedName>
        <fullName evidence="1">Uncharacterized protein</fullName>
    </submittedName>
</protein>
<dbReference type="EMBL" id="JPIT01000018">
    <property type="protein sequence ID" value="KIO45449.1"/>
    <property type="molecule type" value="Genomic_DNA"/>
</dbReference>
<evidence type="ECO:0000313" key="2">
    <source>
        <dbReference type="Proteomes" id="UP000031937"/>
    </source>
</evidence>
<evidence type="ECO:0000313" key="1">
    <source>
        <dbReference type="EMBL" id="KIO45449.1"/>
    </source>
</evidence>